<reference evidence="2 3" key="1">
    <citation type="submission" date="2015-08" db="EMBL/GenBank/DDBJ databases">
        <authorList>
            <person name="Varghese N."/>
        </authorList>
    </citation>
    <scope>NUCLEOTIDE SEQUENCE [LARGE SCALE GENOMIC DNA]</scope>
    <source>
        <strain evidence="2 3">DSM 18167</strain>
    </source>
</reference>
<dbReference type="RefSeq" id="WP_055460991.1">
    <property type="nucleotide sequence ID" value="NZ_CYHC01000017.1"/>
</dbReference>
<feature type="transmembrane region" description="Helical" evidence="1">
    <location>
        <begin position="12"/>
        <end position="30"/>
    </location>
</feature>
<keyword evidence="1" id="KW-0812">Transmembrane</keyword>
<gene>
    <name evidence="2" type="ORF">Ga0061061_11711</name>
</gene>
<evidence type="ECO:0000313" key="2">
    <source>
        <dbReference type="EMBL" id="CUA90952.1"/>
    </source>
</evidence>
<accession>A0ABP2A8U8</accession>
<keyword evidence="1" id="KW-0472">Membrane</keyword>
<organism evidence="2 3">
    <name type="scientific">Chelatococcus sambhunathii</name>
    <dbReference type="NCBI Taxonomy" id="363953"/>
    <lineage>
        <taxon>Bacteria</taxon>
        <taxon>Pseudomonadati</taxon>
        <taxon>Pseudomonadota</taxon>
        <taxon>Alphaproteobacteria</taxon>
        <taxon>Hyphomicrobiales</taxon>
        <taxon>Chelatococcaceae</taxon>
        <taxon>Chelatococcus</taxon>
    </lineage>
</organism>
<dbReference type="EMBL" id="CYHC01000017">
    <property type="protein sequence ID" value="CUA90952.1"/>
    <property type="molecule type" value="Genomic_DNA"/>
</dbReference>
<feature type="transmembrane region" description="Helical" evidence="1">
    <location>
        <begin position="65"/>
        <end position="84"/>
    </location>
</feature>
<feature type="transmembrane region" description="Helical" evidence="1">
    <location>
        <begin position="42"/>
        <end position="59"/>
    </location>
</feature>
<keyword evidence="3" id="KW-1185">Reference proteome</keyword>
<comment type="caution">
    <text evidence="2">The sequence shown here is derived from an EMBL/GenBank/DDBJ whole genome shotgun (WGS) entry which is preliminary data.</text>
</comment>
<name>A0ABP2A8U8_9HYPH</name>
<evidence type="ECO:0000313" key="3">
    <source>
        <dbReference type="Proteomes" id="UP000182178"/>
    </source>
</evidence>
<proteinExistence type="predicted"/>
<dbReference type="Proteomes" id="UP000182178">
    <property type="component" value="Unassembled WGS sequence"/>
</dbReference>
<keyword evidence="1" id="KW-1133">Transmembrane helix</keyword>
<protein>
    <submittedName>
        <fullName evidence="2">Uncharacterized protein</fullName>
    </submittedName>
</protein>
<sequence length="98" mass="10287">MLSVYEDLFGPSASGAGVYLMIAVAALLALRAAPAFIRDVLLEVRLSPVIAGGIAFWWLAISGKFVLAFLVVLTGTVISGLLYTPKEGTKPDDHGAPK</sequence>
<evidence type="ECO:0000256" key="1">
    <source>
        <dbReference type="SAM" id="Phobius"/>
    </source>
</evidence>